<proteinExistence type="predicted"/>
<organism evidence="1 2">
    <name type="scientific">Hymenobacter arizonensis</name>
    <name type="common">Siccationidurans arizonensis</name>
    <dbReference type="NCBI Taxonomy" id="1227077"/>
    <lineage>
        <taxon>Bacteria</taxon>
        <taxon>Pseudomonadati</taxon>
        <taxon>Bacteroidota</taxon>
        <taxon>Cytophagia</taxon>
        <taxon>Cytophagales</taxon>
        <taxon>Hymenobacteraceae</taxon>
        <taxon>Hymenobacter</taxon>
    </lineage>
</organism>
<accession>A0A1I6BK70</accession>
<reference evidence="2" key="1">
    <citation type="submission" date="2016-10" db="EMBL/GenBank/DDBJ databases">
        <authorList>
            <person name="Varghese N."/>
            <person name="Submissions S."/>
        </authorList>
    </citation>
    <scope>NUCLEOTIDE SEQUENCE [LARGE SCALE GENOMIC DNA]</scope>
    <source>
        <strain evidence="2">OR362-8,ATCC BAA-1266,JCM 13504</strain>
    </source>
</reference>
<dbReference type="STRING" id="1227077.SAMN04515668_4645"/>
<dbReference type="AlphaFoldDB" id="A0A1I6BK70"/>
<dbReference type="OrthoDB" id="881879at2"/>
<gene>
    <name evidence="1" type="ORF">SAMN04515668_4645</name>
</gene>
<keyword evidence="2" id="KW-1185">Reference proteome</keyword>
<dbReference type="RefSeq" id="WP_092678685.1">
    <property type="nucleotide sequence ID" value="NZ_FOXS01000009.1"/>
</dbReference>
<dbReference type="Proteomes" id="UP000199029">
    <property type="component" value="Unassembled WGS sequence"/>
</dbReference>
<name>A0A1I6BK70_HYMAR</name>
<evidence type="ECO:0000313" key="2">
    <source>
        <dbReference type="Proteomes" id="UP000199029"/>
    </source>
</evidence>
<evidence type="ECO:0000313" key="1">
    <source>
        <dbReference type="EMBL" id="SFQ81304.1"/>
    </source>
</evidence>
<dbReference type="EMBL" id="FOXS01000009">
    <property type="protein sequence ID" value="SFQ81304.1"/>
    <property type="molecule type" value="Genomic_DNA"/>
</dbReference>
<sequence length="146" mass="15805">MEYPEAVQRLLNHANLPSAGVPETEGLLQALAREPVPGPAVARQLADVVACYEALNRHLNGPVPSERSWASKAAAPLDRALAYAVSTLFCGCWQHLGPGPAAELVEPAAYAARRAVAHTVELGWNFVLASDYDSIAQEISYYYSWE</sequence>
<protein>
    <submittedName>
        <fullName evidence="1">Uncharacterized protein</fullName>
    </submittedName>
</protein>